<comment type="caution">
    <text evidence="2">The sequence shown here is derived from an EMBL/GenBank/DDBJ whole genome shotgun (WGS) entry which is preliminary data.</text>
</comment>
<dbReference type="EMBL" id="JABANO010005634">
    <property type="protein sequence ID" value="KAF4753163.1"/>
    <property type="molecule type" value="Genomic_DNA"/>
</dbReference>
<sequence>HQLAGDVEWPADLLKILSDSGDAEWPIFRDRESAVLQKDSGTTDFTAFITLSGEFPRIQIWTDRPWNSTSGTFSRATTHIPLGKGSWLRDPGVDEDLGFGPRTSDCHDDSGVSSGSYVLMS</sequence>
<dbReference type="Proteomes" id="UP000553632">
    <property type="component" value="Unassembled WGS sequence"/>
</dbReference>
<gene>
    <name evidence="2" type="ORF">FOZ63_010974</name>
</gene>
<protein>
    <submittedName>
        <fullName evidence="2">Uncharacterized protein</fullName>
    </submittedName>
</protein>
<accession>A0A7J6U6H3</accession>
<reference evidence="2 3" key="1">
    <citation type="submission" date="2020-04" db="EMBL/GenBank/DDBJ databases">
        <title>Perkinsus olseni comparative genomics.</title>
        <authorList>
            <person name="Bogema D.R."/>
        </authorList>
    </citation>
    <scope>NUCLEOTIDE SEQUENCE [LARGE SCALE GENOMIC DNA]</scope>
    <source>
        <strain evidence="2 3">ATCC PRA-207</strain>
    </source>
</reference>
<evidence type="ECO:0000256" key="1">
    <source>
        <dbReference type="SAM" id="MobiDB-lite"/>
    </source>
</evidence>
<evidence type="ECO:0000313" key="2">
    <source>
        <dbReference type="EMBL" id="KAF4753163.1"/>
    </source>
</evidence>
<dbReference type="AlphaFoldDB" id="A0A7J6U6H3"/>
<evidence type="ECO:0000313" key="3">
    <source>
        <dbReference type="Proteomes" id="UP000553632"/>
    </source>
</evidence>
<feature type="compositionally biased region" description="Polar residues" evidence="1">
    <location>
        <begin position="111"/>
        <end position="121"/>
    </location>
</feature>
<keyword evidence="3" id="KW-1185">Reference proteome</keyword>
<name>A0A7J6U6H3_PEROL</name>
<organism evidence="2 3">
    <name type="scientific">Perkinsus olseni</name>
    <name type="common">Perkinsus atlanticus</name>
    <dbReference type="NCBI Taxonomy" id="32597"/>
    <lineage>
        <taxon>Eukaryota</taxon>
        <taxon>Sar</taxon>
        <taxon>Alveolata</taxon>
        <taxon>Perkinsozoa</taxon>
        <taxon>Perkinsea</taxon>
        <taxon>Perkinsida</taxon>
        <taxon>Perkinsidae</taxon>
        <taxon>Perkinsus</taxon>
    </lineage>
</organism>
<feature type="region of interest" description="Disordered" evidence="1">
    <location>
        <begin position="98"/>
        <end position="121"/>
    </location>
</feature>
<feature type="non-terminal residue" evidence="2">
    <location>
        <position position="1"/>
    </location>
</feature>
<proteinExistence type="predicted"/>